<dbReference type="GO" id="GO:0046872">
    <property type="term" value="F:metal ion binding"/>
    <property type="evidence" value="ECO:0007669"/>
    <property type="project" value="UniProtKB-KW"/>
</dbReference>
<keyword evidence="3 4" id="KW-0408">Iron</keyword>
<dbReference type="GO" id="GO:0009055">
    <property type="term" value="F:electron transfer activity"/>
    <property type="evidence" value="ECO:0007669"/>
    <property type="project" value="InterPro"/>
</dbReference>
<evidence type="ECO:0000256" key="4">
    <source>
        <dbReference type="PROSITE-ProRule" id="PRU00433"/>
    </source>
</evidence>
<dbReference type="PANTHER" id="PTHR35889:SF3">
    <property type="entry name" value="F-BOX DOMAIN-CONTAINING PROTEIN"/>
    <property type="match status" value="1"/>
</dbReference>
<keyword evidence="2 4" id="KW-0479">Metal-binding</keyword>
<name>A0A2S8FAB4_9BACT</name>
<dbReference type="EMBL" id="PUIB01000023">
    <property type="protein sequence ID" value="PQO29089.1"/>
    <property type="molecule type" value="Genomic_DNA"/>
</dbReference>
<keyword evidence="1 4" id="KW-0349">Heme</keyword>
<dbReference type="Proteomes" id="UP000239388">
    <property type="component" value="Unassembled WGS sequence"/>
</dbReference>
<sequence>MVSRNRLGLRILAIAIAIGCQGLDDIAARAESPDLRREEGETLFTLRVLPVLQAKCFGCHGSDADNVRGSYNLLTREGMLAGGESGESSLSPGDPEGSSLLQAVLWNGYEMPPKENDRLSAEQIQALRRWIALGAPWPSAERQAKIRAAEWENEANEEGRLVKTSGGTSQEWTNRRYDPADLWAFERLRRKEEILADDLPLDKAIDHFLSAELATAKLPAASPASPRQLIIRATWDLHGLPPQPEDITAFEAAWNANSDQAWRDLIDRLLESPRYGERWGRHWLDVTRYADTGGMANDYERSNIWRYRDYVIRAFNDDKPYDQFIVEQLAGDELADQAVRDRLGGKGLDVYQIQQKGTYNEQESEWIVATGFLRMGPWDNAMIEPAEARQIFLDDLVNITGQTFLGQTMRCCKCHDHKFDPIPTRDYYAMFSAFATTQMAERKVPFLPQENLERFAQEKSHVQQMLKFASDEKNRLVEKREAAAKAWFAEHGLPYKKEEDRRNLPDEEKPPRHCGLDHVEQGQLKVREQDEWIWTRRLERFEPMVQSVYNASSSELKGTFARQLRIKRANKPGLQPVQHILIGGALAALGDAVQPGVLSAVGLPTSDSPELPFQLTSETDGRRLELANWIANSENGLTSRTIVNRLWQSHFGQAIAANPNNLGAKGSKPSHPDLLEYLAADFVANGWKIKRLHRAMLLTEAYRRSSIPSDPALAQEIDPNNRLLSYFPRRRLSAEEVRDGLLAITGELVHCHGGLPIKPEMNMEVALQPRMIQFSLAPAYQPSRSRGERNRRTIYAYQVRGQADPFTELFNQPNPNDSCESRESAAVTPQAFTLLNSDAMVDRSIAMALRLETSAKTAPAQIEIAFQRTLGRSATQEEADRLVRYVEEMRKYHRGAAPQPTTYPTQITRSLVEELSGAVFEYVEVLPVFENYEEDAKPADVSPETRALADLCLLLFNSNEFMYVD</sequence>
<dbReference type="AlphaFoldDB" id="A0A2S8FAB4"/>
<dbReference type="InterPro" id="IPR011444">
    <property type="entry name" value="DUF1549"/>
</dbReference>
<dbReference type="PROSITE" id="PS51007">
    <property type="entry name" value="CYTC"/>
    <property type="match status" value="1"/>
</dbReference>
<accession>A0A2S8FAB4</accession>
<dbReference type="InterPro" id="IPR009056">
    <property type="entry name" value="Cyt_c-like_dom"/>
</dbReference>
<evidence type="ECO:0000259" key="5">
    <source>
        <dbReference type="PROSITE" id="PS51007"/>
    </source>
</evidence>
<dbReference type="GO" id="GO:0020037">
    <property type="term" value="F:heme binding"/>
    <property type="evidence" value="ECO:0007669"/>
    <property type="project" value="InterPro"/>
</dbReference>
<gene>
    <name evidence="6" type="ORF">C5Y98_22715</name>
</gene>
<evidence type="ECO:0000256" key="3">
    <source>
        <dbReference type="ARBA" id="ARBA00023004"/>
    </source>
</evidence>
<reference evidence="6 7" key="1">
    <citation type="submission" date="2018-02" db="EMBL/GenBank/DDBJ databases">
        <title>Comparative genomes isolates from brazilian mangrove.</title>
        <authorList>
            <person name="Araujo J.E."/>
            <person name="Taketani R.G."/>
            <person name="Silva M.C.P."/>
            <person name="Loureco M.V."/>
            <person name="Andreote F.D."/>
        </authorList>
    </citation>
    <scope>NUCLEOTIDE SEQUENCE [LARGE SCALE GENOMIC DNA]</scope>
    <source>
        <strain evidence="6 7">NAP PRIS-MGV</strain>
    </source>
</reference>
<dbReference type="Pfam" id="PF07635">
    <property type="entry name" value="PSCyt1"/>
    <property type="match status" value="1"/>
</dbReference>
<evidence type="ECO:0000256" key="2">
    <source>
        <dbReference type="ARBA" id="ARBA00022723"/>
    </source>
</evidence>
<dbReference type="Gene3D" id="1.10.760.10">
    <property type="entry name" value="Cytochrome c-like domain"/>
    <property type="match status" value="1"/>
</dbReference>
<evidence type="ECO:0000313" key="6">
    <source>
        <dbReference type="EMBL" id="PQO29089.1"/>
    </source>
</evidence>
<dbReference type="InterPro" id="IPR022655">
    <property type="entry name" value="DUF1553"/>
</dbReference>
<evidence type="ECO:0000313" key="7">
    <source>
        <dbReference type="Proteomes" id="UP000239388"/>
    </source>
</evidence>
<dbReference type="InterPro" id="IPR036909">
    <property type="entry name" value="Cyt_c-like_dom_sf"/>
</dbReference>
<dbReference type="Pfam" id="PF07587">
    <property type="entry name" value="PSD1"/>
    <property type="match status" value="1"/>
</dbReference>
<evidence type="ECO:0000256" key="1">
    <source>
        <dbReference type="ARBA" id="ARBA00022617"/>
    </source>
</evidence>
<dbReference type="SUPFAM" id="SSF46626">
    <property type="entry name" value="Cytochrome c"/>
    <property type="match status" value="1"/>
</dbReference>
<dbReference type="InterPro" id="IPR011429">
    <property type="entry name" value="Cyt_c_Planctomycete-type"/>
</dbReference>
<proteinExistence type="predicted"/>
<organism evidence="6 7">
    <name type="scientific">Blastopirellula marina</name>
    <dbReference type="NCBI Taxonomy" id="124"/>
    <lineage>
        <taxon>Bacteria</taxon>
        <taxon>Pseudomonadati</taxon>
        <taxon>Planctomycetota</taxon>
        <taxon>Planctomycetia</taxon>
        <taxon>Pirellulales</taxon>
        <taxon>Pirellulaceae</taxon>
        <taxon>Blastopirellula</taxon>
    </lineage>
</organism>
<protein>
    <recommendedName>
        <fullName evidence="5">Cytochrome c domain-containing protein</fullName>
    </recommendedName>
</protein>
<dbReference type="OrthoDB" id="127107at2"/>
<dbReference type="Pfam" id="PF07583">
    <property type="entry name" value="PSCyt2"/>
    <property type="match status" value="1"/>
</dbReference>
<dbReference type="PANTHER" id="PTHR35889">
    <property type="entry name" value="CYCLOINULO-OLIGOSACCHARIDE FRUCTANOTRANSFERASE-RELATED"/>
    <property type="match status" value="1"/>
</dbReference>
<feature type="domain" description="Cytochrome c" evidence="5">
    <location>
        <begin position="35"/>
        <end position="135"/>
    </location>
</feature>
<comment type="caution">
    <text evidence="6">The sequence shown here is derived from an EMBL/GenBank/DDBJ whole genome shotgun (WGS) entry which is preliminary data.</text>
</comment>